<sequence>MKKSAALAIALVTVGAISTGGAWYTGTQLPGVLDNLIAEANRQSANALLGTSVSSKLELLSLDTRLFSSTAHYRFSLDAPDKDGEPRHIEILLVDNIEHGPLPLSRLARLNLWPVMAASNYQLEPNELTQKWFDAAKGAAPLTGTGVLGYDGATQGTLVLTPLDFAPSPTATVKFSGMNLDIEASKNARDVQVSGGMDSLVVSTTDDTPMQADLRGLTISSEQRLGSGDFYVGESSIKLATSQIKFGDKPALLIKDIAQTGSLQEAGSALNGQIGYYIGKVSYDGKDIGGLRMLWSIKNFDSVAMQSLIKLYQDKLTPAQQAAALGEEAPKPELSADEEARMKADLDKLLAGKPQLALDNLTLTTEHGQASLHVAVDLDKPESFDLPPDELARQVIDKLDAKLSVAKAVIGDGVRVQALVEGVTDAKAVEEQAAMMTEMGSGMALGTGLVTLEGDALQSSLHYADNKVTFNGQDMSVDEFATLVMAKTGGMGGGLGDDPAAYDSQDGSQYDEGAEQPE</sequence>
<reference evidence="3" key="1">
    <citation type="submission" date="2016-10" db="EMBL/GenBank/DDBJ databases">
        <authorList>
            <person name="Varghese N."/>
            <person name="Submissions S."/>
        </authorList>
    </citation>
    <scope>NUCLEOTIDE SEQUENCE [LARGE SCALE GENOMIC DNA]</scope>
    <source>
        <strain evidence="3">JCM 2783</strain>
    </source>
</reference>
<proteinExistence type="predicted"/>
<evidence type="ECO:0000313" key="3">
    <source>
        <dbReference type="Proteomes" id="UP000243950"/>
    </source>
</evidence>
<feature type="region of interest" description="Disordered" evidence="1">
    <location>
        <begin position="494"/>
        <end position="518"/>
    </location>
</feature>
<keyword evidence="3" id="KW-1185">Reference proteome</keyword>
<dbReference type="AlphaFoldDB" id="A0A1I1XQV6"/>
<dbReference type="InterPro" id="IPR010352">
    <property type="entry name" value="DUF945"/>
</dbReference>
<accession>A0A1I1XQV6</accession>
<evidence type="ECO:0000256" key="1">
    <source>
        <dbReference type="SAM" id="MobiDB-lite"/>
    </source>
</evidence>
<gene>
    <name evidence="2" type="ORF">SAMN05216372_10883</name>
</gene>
<evidence type="ECO:0000313" key="2">
    <source>
        <dbReference type="EMBL" id="SFE07930.1"/>
    </source>
</evidence>
<protein>
    <submittedName>
        <fullName evidence="2">Uncharacterized conserved protein YdgA, DUF945 family</fullName>
    </submittedName>
</protein>
<dbReference type="EMBL" id="FOMO01000008">
    <property type="protein sequence ID" value="SFE07930.1"/>
    <property type="molecule type" value="Genomic_DNA"/>
</dbReference>
<organism evidence="2 3">
    <name type="scientific">Pseudomonas straminea</name>
    <dbReference type="NCBI Taxonomy" id="47882"/>
    <lineage>
        <taxon>Bacteria</taxon>
        <taxon>Pseudomonadati</taxon>
        <taxon>Pseudomonadota</taxon>
        <taxon>Gammaproteobacteria</taxon>
        <taxon>Pseudomonadales</taxon>
        <taxon>Pseudomonadaceae</taxon>
        <taxon>Phytopseudomonas</taxon>
    </lineage>
</organism>
<dbReference type="RefSeq" id="WP_093506054.1">
    <property type="nucleotide sequence ID" value="NZ_BSSG01000008.1"/>
</dbReference>
<dbReference type="Pfam" id="PF06097">
    <property type="entry name" value="DUF945"/>
    <property type="match status" value="1"/>
</dbReference>
<name>A0A1I1XQV6_PSEOC</name>
<dbReference type="Proteomes" id="UP000243950">
    <property type="component" value="Unassembled WGS sequence"/>
</dbReference>